<feature type="binding site" evidence="11">
    <location>
        <position position="324"/>
    </location>
    <ligand>
        <name>Mg(2+)</name>
        <dbReference type="ChEBI" id="CHEBI:18420"/>
    </ligand>
</feature>
<keyword evidence="3 10" id="KW-0285">Flavoprotein</keyword>
<evidence type="ECO:0000256" key="9">
    <source>
        <dbReference type="ARBA" id="ARBA00048540"/>
    </source>
</evidence>
<dbReference type="PANTHER" id="PTHR30040:SF2">
    <property type="entry name" value="FAD:PROTEIN FMN TRANSFERASE"/>
    <property type="match status" value="1"/>
</dbReference>
<proteinExistence type="inferred from homology"/>
<evidence type="ECO:0000256" key="5">
    <source>
        <dbReference type="ARBA" id="ARBA00022723"/>
    </source>
</evidence>
<reference evidence="13 14" key="1">
    <citation type="submission" date="2020-02" db="EMBL/GenBank/DDBJ databases">
        <title>Draft genome sequence of two Spirosoma agri KCTC 52727 and Spirosoma terrae KCTC 52035.</title>
        <authorList>
            <person name="Rojas J."/>
            <person name="Ambika Manirajan B."/>
            <person name="Suarez C."/>
            <person name="Ratering S."/>
            <person name="Schnell S."/>
        </authorList>
    </citation>
    <scope>NUCLEOTIDE SEQUENCE [LARGE SCALE GENOMIC DNA]</scope>
    <source>
        <strain evidence="13 14">KCTC 52035</strain>
    </source>
</reference>
<evidence type="ECO:0000256" key="7">
    <source>
        <dbReference type="ARBA" id="ARBA00022842"/>
    </source>
</evidence>
<keyword evidence="5 10" id="KW-0479">Metal-binding</keyword>
<evidence type="ECO:0000313" key="13">
    <source>
        <dbReference type="EMBL" id="NDU97129.1"/>
    </source>
</evidence>
<evidence type="ECO:0000256" key="11">
    <source>
        <dbReference type="PIRSR" id="PIRSR006268-2"/>
    </source>
</evidence>
<organism evidence="13 14">
    <name type="scientific">Spirosoma terrae</name>
    <dbReference type="NCBI Taxonomy" id="1968276"/>
    <lineage>
        <taxon>Bacteria</taxon>
        <taxon>Pseudomonadati</taxon>
        <taxon>Bacteroidota</taxon>
        <taxon>Cytophagia</taxon>
        <taxon>Cytophagales</taxon>
        <taxon>Cytophagaceae</taxon>
        <taxon>Spirosoma</taxon>
    </lineage>
</organism>
<evidence type="ECO:0000256" key="12">
    <source>
        <dbReference type="SAM" id="MobiDB-lite"/>
    </source>
</evidence>
<evidence type="ECO:0000256" key="8">
    <source>
        <dbReference type="ARBA" id="ARBA00031306"/>
    </source>
</evidence>
<dbReference type="EC" id="2.7.1.180" evidence="1 10"/>
<feature type="binding site" evidence="11">
    <location>
        <position position="201"/>
    </location>
    <ligand>
        <name>Mg(2+)</name>
        <dbReference type="ChEBI" id="CHEBI:18420"/>
    </ligand>
</feature>
<keyword evidence="7 10" id="KW-0460">Magnesium</keyword>
<keyword evidence="6 10" id="KW-0274">FAD</keyword>
<evidence type="ECO:0000256" key="3">
    <source>
        <dbReference type="ARBA" id="ARBA00022630"/>
    </source>
</evidence>
<evidence type="ECO:0000256" key="6">
    <source>
        <dbReference type="ARBA" id="ARBA00022827"/>
    </source>
</evidence>
<dbReference type="InterPro" id="IPR003374">
    <property type="entry name" value="ApbE-like_sf"/>
</dbReference>
<sequence length="379" mass="42281">MNPLPQQANRRGTTPNPLLKQEGALKSPGSRAPSYFRRGRADVRLGVVILCFSLTFPETPLISLEGETQGTTYHIKYQDNRQRNVKQSIDSLLTEIDKCLSIYRADSELSQFNRGMNHRFQRPYFYPVLKKSDEVFRATDGAFDPTVLPLVDAYGFGPKKPVATDVVNVDSLLQFVGLQNITFDSTTVQKKKKNVQLDFNGIAQGYSVDVLAKFLEAKGITNYMVEIGGEIRTKGQKGNGQFWTVGITNPLHPDQLYVTLKLVDQAMPGRATPGRAMTTAGNYRNHYVSDGQVFSHIINSKTGMMEQSELLSVTVLAADAITADAYDTAFMVMGLEKTKRFLKNRPDLDAFLMYTDTNGQLQTYATEGLKHLQPTGSRR</sequence>
<comment type="caution">
    <text evidence="13">The sequence shown here is derived from an EMBL/GenBank/DDBJ whole genome shotgun (WGS) entry which is preliminary data.</text>
</comment>
<dbReference type="Gene3D" id="3.10.520.10">
    <property type="entry name" value="ApbE-like domains"/>
    <property type="match status" value="1"/>
</dbReference>
<protein>
    <recommendedName>
        <fullName evidence="2 10">FAD:protein FMN transferase</fullName>
        <ecNumber evidence="1 10">2.7.1.180</ecNumber>
    </recommendedName>
    <alternativeName>
        <fullName evidence="8 10">Flavin transferase</fullName>
    </alternativeName>
</protein>
<dbReference type="GO" id="GO:0016740">
    <property type="term" value="F:transferase activity"/>
    <property type="evidence" value="ECO:0007669"/>
    <property type="project" value="UniProtKB-UniRule"/>
</dbReference>
<keyword evidence="14" id="KW-1185">Reference proteome</keyword>
<name>A0A6L9LKD5_9BACT</name>
<accession>A0A6L9LKD5</accession>
<feature type="region of interest" description="Disordered" evidence="12">
    <location>
        <begin position="1"/>
        <end position="33"/>
    </location>
</feature>
<evidence type="ECO:0000256" key="2">
    <source>
        <dbReference type="ARBA" id="ARBA00016337"/>
    </source>
</evidence>
<dbReference type="EMBL" id="JAAFZH010000009">
    <property type="protein sequence ID" value="NDU97129.1"/>
    <property type="molecule type" value="Genomic_DNA"/>
</dbReference>
<dbReference type="PIRSF" id="PIRSF006268">
    <property type="entry name" value="ApbE"/>
    <property type="match status" value="1"/>
</dbReference>
<gene>
    <name evidence="13" type="ORF">GK108_19750</name>
</gene>
<dbReference type="GO" id="GO:0046872">
    <property type="term" value="F:metal ion binding"/>
    <property type="evidence" value="ECO:0007669"/>
    <property type="project" value="UniProtKB-UniRule"/>
</dbReference>
<evidence type="ECO:0000256" key="10">
    <source>
        <dbReference type="PIRNR" id="PIRNR006268"/>
    </source>
</evidence>
<feature type="binding site" evidence="11">
    <location>
        <position position="328"/>
    </location>
    <ligand>
        <name>Mg(2+)</name>
        <dbReference type="ChEBI" id="CHEBI:18420"/>
    </ligand>
</feature>
<dbReference type="AlphaFoldDB" id="A0A6L9LKD5"/>
<comment type="catalytic activity">
    <reaction evidence="9 10">
        <text>L-threonyl-[protein] + FAD = FMN-L-threonyl-[protein] + AMP + H(+)</text>
        <dbReference type="Rhea" id="RHEA:36847"/>
        <dbReference type="Rhea" id="RHEA-COMP:11060"/>
        <dbReference type="Rhea" id="RHEA-COMP:11061"/>
        <dbReference type="ChEBI" id="CHEBI:15378"/>
        <dbReference type="ChEBI" id="CHEBI:30013"/>
        <dbReference type="ChEBI" id="CHEBI:57692"/>
        <dbReference type="ChEBI" id="CHEBI:74257"/>
        <dbReference type="ChEBI" id="CHEBI:456215"/>
        <dbReference type="EC" id="2.7.1.180"/>
    </reaction>
</comment>
<evidence type="ECO:0000256" key="4">
    <source>
        <dbReference type="ARBA" id="ARBA00022679"/>
    </source>
</evidence>
<dbReference type="SUPFAM" id="SSF143631">
    <property type="entry name" value="ApbE-like"/>
    <property type="match status" value="1"/>
</dbReference>
<dbReference type="InterPro" id="IPR024932">
    <property type="entry name" value="ApbE"/>
</dbReference>
<evidence type="ECO:0000313" key="14">
    <source>
        <dbReference type="Proteomes" id="UP000474175"/>
    </source>
</evidence>
<comment type="cofactor">
    <cofactor evidence="11">
        <name>Mg(2+)</name>
        <dbReference type="ChEBI" id="CHEBI:18420"/>
    </cofactor>
    <cofactor evidence="11">
        <name>Mn(2+)</name>
        <dbReference type="ChEBI" id="CHEBI:29035"/>
    </cofactor>
    <text evidence="11">Magnesium. Can also use manganese.</text>
</comment>
<dbReference type="Pfam" id="PF02424">
    <property type="entry name" value="ApbE"/>
    <property type="match status" value="1"/>
</dbReference>
<keyword evidence="4 10" id="KW-0808">Transferase</keyword>
<comment type="similarity">
    <text evidence="10">Belongs to the ApbE family.</text>
</comment>
<dbReference type="Proteomes" id="UP000474175">
    <property type="component" value="Unassembled WGS sequence"/>
</dbReference>
<feature type="compositionally biased region" description="Polar residues" evidence="12">
    <location>
        <begin position="1"/>
        <end position="16"/>
    </location>
</feature>
<dbReference type="PANTHER" id="PTHR30040">
    <property type="entry name" value="THIAMINE BIOSYNTHESIS LIPOPROTEIN APBE"/>
    <property type="match status" value="1"/>
</dbReference>
<evidence type="ECO:0000256" key="1">
    <source>
        <dbReference type="ARBA" id="ARBA00011955"/>
    </source>
</evidence>